<evidence type="ECO:0000313" key="2">
    <source>
        <dbReference type="Proteomes" id="UP000006882"/>
    </source>
</evidence>
<keyword evidence="2" id="KW-1185">Reference proteome</keyword>
<organism evidence="1 2">
    <name type="scientific">Prunus persica</name>
    <name type="common">Peach</name>
    <name type="synonym">Amygdalus persica</name>
    <dbReference type="NCBI Taxonomy" id="3760"/>
    <lineage>
        <taxon>Eukaryota</taxon>
        <taxon>Viridiplantae</taxon>
        <taxon>Streptophyta</taxon>
        <taxon>Embryophyta</taxon>
        <taxon>Tracheophyta</taxon>
        <taxon>Spermatophyta</taxon>
        <taxon>Magnoliopsida</taxon>
        <taxon>eudicotyledons</taxon>
        <taxon>Gunneridae</taxon>
        <taxon>Pentapetalae</taxon>
        <taxon>rosids</taxon>
        <taxon>fabids</taxon>
        <taxon>Rosales</taxon>
        <taxon>Rosaceae</taxon>
        <taxon>Amygdaloideae</taxon>
        <taxon>Amygdaleae</taxon>
        <taxon>Prunus</taxon>
    </lineage>
</organism>
<evidence type="ECO:0000313" key="1">
    <source>
        <dbReference type="EMBL" id="ONI16918.1"/>
    </source>
</evidence>
<dbReference type="Proteomes" id="UP000006882">
    <property type="component" value="Chromosome G3"/>
</dbReference>
<name>A0A251PZH4_PRUPE</name>
<protein>
    <submittedName>
        <fullName evidence="1">Uncharacterized protein</fullName>
    </submittedName>
</protein>
<dbReference type="Gramene" id="ONI16918">
    <property type="protein sequence ID" value="ONI16918"/>
    <property type="gene ID" value="PRUPE_3G129700"/>
</dbReference>
<sequence length="56" mass="6584">MEINLVLHESFILVRDTSFRREGADIHVDVGLCITQVLVKYFSFLKFFICFNTRNS</sequence>
<gene>
    <name evidence="1" type="ORF">PRUPE_3G129700</name>
</gene>
<accession>A0A251PZH4</accession>
<proteinExistence type="predicted"/>
<reference evidence="1 2" key="1">
    <citation type="journal article" date="2013" name="Nat. Genet.">
        <title>The high-quality draft genome of peach (Prunus persica) identifies unique patterns of genetic diversity, domestication and genome evolution.</title>
        <authorList>
            <consortium name="International Peach Genome Initiative"/>
            <person name="Verde I."/>
            <person name="Abbott A.G."/>
            <person name="Scalabrin S."/>
            <person name="Jung S."/>
            <person name="Shu S."/>
            <person name="Marroni F."/>
            <person name="Zhebentyayeva T."/>
            <person name="Dettori M.T."/>
            <person name="Grimwood J."/>
            <person name="Cattonaro F."/>
            <person name="Zuccolo A."/>
            <person name="Rossini L."/>
            <person name="Jenkins J."/>
            <person name="Vendramin E."/>
            <person name="Meisel L.A."/>
            <person name="Decroocq V."/>
            <person name="Sosinski B."/>
            <person name="Prochnik S."/>
            <person name="Mitros T."/>
            <person name="Policriti A."/>
            <person name="Cipriani G."/>
            <person name="Dondini L."/>
            <person name="Ficklin S."/>
            <person name="Goodstein D.M."/>
            <person name="Xuan P."/>
            <person name="Del Fabbro C."/>
            <person name="Aramini V."/>
            <person name="Copetti D."/>
            <person name="Gonzalez S."/>
            <person name="Horner D.S."/>
            <person name="Falchi R."/>
            <person name="Lucas S."/>
            <person name="Mica E."/>
            <person name="Maldonado J."/>
            <person name="Lazzari B."/>
            <person name="Bielenberg D."/>
            <person name="Pirona R."/>
            <person name="Miculan M."/>
            <person name="Barakat A."/>
            <person name="Testolin R."/>
            <person name="Stella A."/>
            <person name="Tartarini S."/>
            <person name="Tonutti P."/>
            <person name="Arus P."/>
            <person name="Orellana A."/>
            <person name="Wells C."/>
            <person name="Main D."/>
            <person name="Vizzotto G."/>
            <person name="Silva H."/>
            <person name="Salamini F."/>
            <person name="Schmutz J."/>
            <person name="Morgante M."/>
            <person name="Rokhsar D.S."/>
        </authorList>
    </citation>
    <scope>NUCLEOTIDE SEQUENCE [LARGE SCALE GENOMIC DNA]</scope>
    <source>
        <strain evidence="2">cv. Nemared</strain>
    </source>
</reference>
<dbReference type="EMBL" id="CM007653">
    <property type="protein sequence ID" value="ONI16918.1"/>
    <property type="molecule type" value="Genomic_DNA"/>
</dbReference>
<dbReference type="AlphaFoldDB" id="A0A251PZH4"/>